<evidence type="ECO:0000259" key="7">
    <source>
        <dbReference type="PROSITE" id="PS50983"/>
    </source>
</evidence>
<dbReference type="EMBL" id="JBHUEQ010000016">
    <property type="protein sequence ID" value="MFD1745682.1"/>
    <property type="molecule type" value="Genomic_DNA"/>
</dbReference>
<dbReference type="CDD" id="cd01140">
    <property type="entry name" value="FatB"/>
    <property type="match status" value="1"/>
</dbReference>
<dbReference type="PROSITE" id="PS50983">
    <property type="entry name" value="FE_B12_PBP"/>
    <property type="match status" value="1"/>
</dbReference>
<evidence type="ECO:0000256" key="4">
    <source>
        <dbReference type="ARBA" id="ARBA00022496"/>
    </source>
</evidence>
<reference evidence="9" key="1">
    <citation type="journal article" date="2019" name="Int. J. Syst. Evol. Microbiol.">
        <title>The Global Catalogue of Microorganisms (GCM) 10K type strain sequencing project: providing services to taxonomists for standard genome sequencing and annotation.</title>
        <authorList>
            <consortium name="The Broad Institute Genomics Platform"/>
            <consortium name="The Broad Institute Genome Sequencing Center for Infectious Disease"/>
            <person name="Wu L."/>
            <person name="Ma J."/>
        </authorList>
    </citation>
    <scope>NUCLEOTIDE SEQUENCE [LARGE SCALE GENOMIC DNA]</scope>
    <source>
        <strain evidence="9">CG52</strain>
    </source>
</reference>
<dbReference type="InterPro" id="IPR033870">
    <property type="entry name" value="FatB"/>
</dbReference>
<dbReference type="Pfam" id="PF01497">
    <property type="entry name" value="Peripla_BP_2"/>
    <property type="match status" value="1"/>
</dbReference>
<dbReference type="RefSeq" id="WP_377399857.1">
    <property type="nucleotide sequence ID" value="NZ_JBHUEQ010000016.1"/>
</dbReference>
<evidence type="ECO:0000256" key="6">
    <source>
        <dbReference type="SAM" id="SignalP"/>
    </source>
</evidence>
<dbReference type="PANTHER" id="PTHR30532">
    <property type="entry name" value="IRON III DICITRATE-BINDING PERIPLASMIC PROTEIN"/>
    <property type="match status" value="1"/>
</dbReference>
<evidence type="ECO:0000256" key="3">
    <source>
        <dbReference type="ARBA" id="ARBA00022448"/>
    </source>
</evidence>
<dbReference type="InterPro" id="IPR002491">
    <property type="entry name" value="ABC_transptr_periplasmic_BD"/>
</dbReference>
<accession>A0ABW4M3Z8</accession>
<dbReference type="Gene3D" id="3.40.50.1980">
    <property type="entry name" value="Nitrogenase molybdenum iron protein domain"/>
    <property type="match status" value="2"/>
</dbReference>
<evidence type="ECO:0000256" key="5">
    <source>
        <dbReference type="ARBA" id="ARBA00022729"/>
    </source>
</evidence>
<comment type="subcellular location">
    <subcellularLocation>
        <location evidence="1">Cell envelope</location>
    </subcellularLocation>
</comment>
<keyword evidence="4" id="KW-0406">Ion transport</keyword>
<evidence type="ECO:0000256" key="1">
    <source>
        <dbReference type="ARBA" id="ARBA00004196"/>
    </source>
</evidence>
<feature type="signal peptide" evidence="6">
    <location>
        <begin position="1"/>
        <end position="24"/>
    </location>
</feature>
<keyword evidence="5 6" id="KW-0732">Signal</keyword>
<comment type="similarity">
    <text evidence="2">Belongs to the bacterial solute-binding protein 8 family.</text>
</comment>
<feature type="domain" description="Fe/B12 periplasmic-binding" evidence="7">
    <location>
        <begin position="44"/>
        <end position="304"/>
    </location>
</feature>
<evidence type="ECO:0000313" key="9">
    <source>
        <dbReference type="Proteomes" id="UP001597322"/>
    </source>
</evidence>
<organism evidence="8 9">
    <name type="scientific">Rhizobium helianthi</name>
    <dbReference type="NCBI Taxonomy" id="1132695"/>
    <lineage>
        <taxon>Bacteria</taxon>
        <taxon>Pseudomonadati</taxon>
        <taxon>Pseudomonadota</taxon>
        <taxon>Alphaproteobacteria</taxon>
        <taxon>Hyphomicrobiales</taxon>
        <taxon>Rhizobiaceae</taxon>
        <taxon>Rhizobium/Agrobacterium group</taxon>
        <taxon>Rhizobium</taxon>
    </lineage>
</organism>
<dbReference type="InterPro" id="IPR051313">
    <property type="entry name" value="Bact_iron-sidero_bind"/>
</dbReference>
<name>A0ABW4M3Z8_9HYPH</name>
<dbReference type="SUPFAM" id="SSF53807">
    <property type="entry name" value="Helical backbone' metal receptor"/>
    <property type="match status" value="1"/>
</dbReference>
<keyword evidence="9" id="KW-1185">Reference proteome</keyword>
<proteinExistence type="inferred from homology"/>
<evidence type="ECO:0000256" key="2">
    <source>
        <dbReference type="ARBA" id="ARBA00008814"/>
    </source>
</evidence>
<comment type="caution">
    <text evidence="8">The sequence shown here is derived from an EMBL/GenBank/DDBJ whole genome shotgun (WGS) entry which is preliminary data.</text>
</comment>
<protein>
    <submittedName>
        <fullName evidence="8">Siderophore ABC transporter substrate-binding protein</fullName>
    </submittedName>
</protein>
<sequence>MLLSSFRSLTLAIALAAAALPALAADITIRHAQGETKLQATPKKVVTFDLAALDTLDALGVTIAGVPEAPMPDYLAKYAGDGTPKIGSLFEPDYEAIAAMQPDLIIVTARSATKFKELSQIAPTIDLSIAGTNFLKQSEDNIRMLARIFDKESEANRLIDKLNASTSELKQKTKTAGRGLIVLTTGGKMSTYGPGSRFGVLFSDYGMTPADDSIKADTHGQPISYEYILEKNPDWLIVIDRDAAIGGKGEAAAKMLDNDIVHQTTAWKKKQVVYLDGLALYVVGGGLTALQKTVDQLNTAMAGD</sequence>
<evidence type="ECO:0000313" key="8">
    <source>
        <dbReference type="EMBL" id="MFD1745682.1"/>
    </source>
</evidence>
<gene>
    <name evidence="8" type="ORF">ACFSE1_09445</name>
</gene>
<keyword evidence="3" id="KW-0813">Transport</keyword>
<keyword evidence="4" id="KW-0410">Iron transport</keyword>
<dbReference type="Proteomes" id="UP001597322">
    <property type="component" value="Unassembled WGS sequence"/>
</dbReference>
<dbReference type="PANTHER" id="PTHR30532:SF28">
    <property type="entry name" value="PETROBACTIN-BINDING PROTEIN YCLQ"/>
    <property type="match status" value="1"/>
</dbReference>
<keyword evidence="4" id="KW-0408">Iron</keyword>
<feature type="chain" id="PRO_5046597531" evidence="6">
    <location>
        <begin position="25"/>
        <end position="304"/>
    </location>
</feature>